<sequence length="324" mass="36131">MSNAMFGAAQLEGEFDVDRLVAELVHLEATQWAKQRTFGESLEPTEETEADWRVLPLRSPEGRVDRTDPGGMGLVDYASTPWMEQAPYIASIVDALPTDVRAVRLMALGPGAEVSEHRDYPYGLPAGWVRLHIPLITNAEAVLTLDGVDYTWPPGTLWFGDFNRLHSVRNGGSERRVHLVIDSYVSRELLELFPADFRESMRWSDVLVDRPEMPLGKAELHSMLAEFALPGQFLYGEIDELDDPGTPDLEGRLRLDGDRLVLDVGDVPTASLVHIGEGEFRMTGGMMDRTLKVEPADGALRVRFRRRHGSRTEEALRSAARPVG</sequence>
<protein>
    <submittedName>
        <fullName evidence="2">Aspartyl/asparaginyl beta-hydroxylase domain-containing protein</fullName>
    </submittedName>
</protein>
<dbReference type="InterPro" id="IPR007803">
    <property type="entry name" value="Asp/Arg/Pro-Hydrxlase"/>
</dbReference>
<gene>
    <name evidence="2" type="ORF">CP970_40380</name>
</gene>
<dbReference type="KEGG" id="ska:CP970_40380"/>
<dbReference type="Pfam" id="PF05118">
    <property type="entry name" value="Asp_Arg_Hydrox"/>
    <property type="match status" value="1"/>
</dbReference>
<dbReference type="EMBL" id="CP023699">
    <property type="protein sequence ID" value="QEU96367.1"/>
    <property type="molecule type" value="Genomic_DNA"/>
</dbReference>
<evidence type="ECO:0000313" key="3">
    <source>
        <dbReference type="Proteomes" id="UP000325529"/>
    </source>
</evidence>
<keyword evidence="3" id="KW-1185">Reference proteome</keyword>
<dbReference type="InterPro" id="IPR027443">
    <property type="entry name" value="IPNS-like_sf"/>
</dbReference>
<reference evidence="2 3" key="1">
    <citation type="submission" date="2017-09" db="EMBL/GenBank/DDBJ databases">
        <authorList>
            <person name="Lee N."/>
            <person name="Cho B.-K."/>
        </authorList>
    </citation>
    <scope>NUCLEOTIDE SEQUENCE [LARGE SCALE GENOMIC DNA]</scope>
    <source>
        <strain evidence="2 3">ATCC 12853</strain>
    </source>
</reference>
<evidence type="ECO:0000313" key="2">
    <source>
        <dbReference type="EMBL" id="QEU96367.1"/>
    </source>
</evidence>
<name>A0A5J6GM90_STRKN</name>
<dbReference type="Gene3D" id="2.60.120.330">
    <property type="entry name" value="B-lactam Antibiotic, Isopenicillin N Synthase, Chain"/>
    <property type="match status" value="1"/>
</dbReference>
<dbReference type="RefSeq" id="WP_055544486.1">
    <property type="nucleotide sequence ID" value="NZ_CP023699.1"/>
</dbReference>
<evidence type="ECO:0000259" key="1">
    <source>
        <dbReference type="Pfam" id="PF05118"/>
    </source>
</evidence>
<dbReference type="Proteomes" id="UP000325529">
    <property type="component" value="Chromosome"/>
</dbReference>
<proteinExistence type="predicted"/>
<dbReference type="SUPFAM" id="SSF51197">
    <property type="entry name" value="Clavaminate synthase-like"/>
    <property type="match status" value="1"/>
</dbReference>
<organism evidence="2 3">
    <name type="scientific">Streptomyces kanamyceticus</name>
    <dbReference type="NCBI Taxonomy" id="1967"/>
    <lineage>
        <taxon>Bacteria</taxon>
        <taxon>Bacillati</taxon>
        <taxon>Actinomycetota</taxon>
        <taxon>Actinomycetes</taxon>
        <taxon>Kitasatosporales</taxon>
        <taxon>Streptomycetaceae</taxon>
        <taxon>Streptomyces</taxon>
    </lineage>
</organism>
<dbReference type="OrthoDB" id="1441538at2"/>
<dbReference type="AlphaFoldDB" id="A0A5J6GM90"/>
<feature type="domain" description="Aspartyl/asparaginy/proline hydroxylase" evidence="1">
    <location>
        <begin position="18"/>
        <end position="183"/>
    </location>
</feature>
<accession>A0A5J6GM90</accession>